<dbReference type="PANTHER" id="PTHR31286:SF178">
    <property type="entry name" value="DUF4283 DOMAIN-CONTAINING PROTEIN"/>
    <property type="match status" value="1"/>
</dbReference>
<gene>
    <name evidence="4" type="ORF">Goari_011568</name>
</gene>
<comment type="caution">
    <text evidence="4">The sequence shown here is derived from an EMBL/GenBank/DDBJ whole genome shotgun (WGS) entry which is preliminary data.</text>
</comment>
<dbReference type="InterPro" id="IPR001878">
    <property type="entry name" value="Znf_CCHC"/>
</dbReference>
<evidence type="ECO:0000259" key="3">
    <source>
        <dbReference type="PROSITE" id="PS50158"/>
    </source>
</evidence>
<dbReference type="InterPro" id="IPR040256">
    <property type="entry name" value="At4g02000-like"/>
</dbReference>
<dbReference type="GO" id="GO:0008270">
    <property type="term" value="F:zinc ion binding"/>
    <property type="evidence" value="ECO:0007669"/>
    <property type="project" value="UniProtKB-KW"/>
</dbReference>
<dbReference type="GO" id="GO:0003676">
    <property type="term" value="F:nucleic acid binding"/>
    <property type="evidence" value="ECO:0007669"/>
    <property type="project" value="InterPro"/>
</dbReference>
<keyword evidence="5" id="KW-1185">Reference proteome</keyword>
<dbReference type="EMBL" id="JABFAA010000004">
    <property type="protein sequence ID" value="MBA0679822.1"/>
    <property type="molecule type" value="Genomic_DNA"/>
</dbReference>
<feature type="region of interest" description="Disordered" evidence="2">
    <location>
        <begin position="191"/>
        <end position="210"/>
    </location>
</feature>
<dbReference type="AlphaFoldDB" id="A0A7J8WY05"/>
<evidence type="ECO:0000256" key="2">
    <source>
        <dbReference type="SAM" id="MobiDB-lite"/>
    </source>
</evidence>
<proteinExistence type="predicted"/>
<protein>
    <recommendedName>
        <fullName evidence="3">CCHC-type domain-containing protein</fullName>
    </recommendedName>
</protein>
<dbReference type="PANTHER" id="PTHR31286">
    <property type="entry name" value="GLYCINE-RICH CELL WALL STRUCTURAL PROTEIN 1.8-LIKE"/>
    <property type="match status" value="1"/>
</dbReference>
<keyword evidence="1" id="KW-0479">Metal-binding</keyword>
<organism evidence="4 5">
    <name type="scientific">Gossypium aridum</name>
    <name type="common">American cotton</name>
    <name type="synonym">Erioxylum aridum</name>
    <dbReference type="NCBI Taxonomy" id="34290"/>
    <lineage>
        <taxon>Eukaryota</taxon>
        <taxon>Viridiplantae</taxon>
        <taxon>Streptophyta</taxon>
        <taxon>Embryophyta</taxon>
        <taxon>Tracheophyta</taxon>
        <taxon>Spermatophyta</taxon>
        <taxon>Magnoliopsida</taxon>
        <taxon>eudicotyledons</taxon>
        <taxon>Gunneridae</taxon>
        <taxon>Pentapetalae</taxon>
        <taxon>rosids</taxon>
        <taxon>malvids</taxon>
        <taxon>Malvales</taxon>
        <taxon>Malvaceae</taxon>
        <taxon>Malvoideae</taxon>
        <taxon>Gossypium</taxon>
    </lineage>
</organism>
<sequence>MAKEKSNREAMYRVFKSLWLTKEEVNFVALNNGAIIVKFRCLEDRSRILNLMPRLLDNCLFAMMPFFKGKDIDTYEFKMSLFWLRVYNIPLEYMDCQTVLGFGNAIVEREAIEIICVLKYERLPAFCYSCGFIGHTTTKCKNKYGAFESNVLNPQYRSWMRANIVVPNQDRGIWRNGVEIVSTKTLSNEDKEEIQTDIRDDSGQLLQQEK</sequence>
<reference evidence="4 5" key="1">
    <citation type="journal article" date="2019" name="Genome Biol. Evol.">
        <title>Insights into the evolution of the New World diploid cottons (Gossypium, subgenus Houzingenia) based on genome sequencing.</title>
        <authorList>
            <person name="Grover C.E."/>
            <person name="Arick M.A. 2nd"/>
            <person name="Thrash A."/>
            <person name="Conover J.L."/>
            <person name="Sanders W.S."/>
            <person name="Peterson D.G."/>
            <person name="Frelichowski J.E."/>
            <person name="Scheffler J.A."/>
            <person name="Scheffler B.E."/>
            <person name="Wendel J.F."/>
        </authorList>
    </citation>
    <scope>NUCLEOTIDE SEQUENCE [LARGE SCALE GENOMIC DNA]</scope>
    <source>
        <strain evidence="4">185</strain>
        <tissue evidence="4">Leaf</tissue>
    </source>
</reference>
<evidence type="ECO:0000313" key="4">
    <source>
        <dbReference type="EMBL" id="MBA0679822.1"/>
    </source>
</evidence>
<evidence type="ECO:0000256" key="1">
    <source>
        <dbReference type="PROSITE-ProRule" id="PRU00047"/>
    </source>
</evidence>
<dbReference type="InterPro" id="IPR025836">
    <property type="entry name" value="Zn_knuckle_CX2CX4HX4C"/>
</dbReference>
<name>A0A7J8WY05_GOSAI</name>
<evidence type="ECO:0000313" key="5">
    <source>
        <dbReference type="Proteomes" id="UP000593577"/>
    </source>
</evidence>
<keyword evidence="1" id="KW-0863">Zinc-finger</keyword>
<feature type="domain" description="CCHC-type" evidence="3">
    <location>
        <begin position="127"/>
        <end position="142"/>
    </location>
</feature>
<accession>A0A7J8WY05</accession>
<keyword evidence="1" id="KW-0862">Zinc</keyword>
<dbReference type="PROSITE" id="PS50158">
    <property type="entry name" value="ZF_CCHC"/>
    <property type="match status" value="1"/>
</dbReference>
<dbReference type="Proteomes" id="UP000593577">
    <property type="component" value="Unassembled WGS sequence"/>
</dbReference>
<dbReference type="Pfam" id="PF14392">
    <property type="entry name" value="zf-CCHC_4"/>
    <property type="match status" value="1"/>
</dbReference>